<feature type="transmembrane region" description="Helical" evidence="5">
    <location>
        <begin position="108"/>
        <end position="127"/>
    </location>
</feature>
<reference evidence="7 8" key="1">
    <citation type="journal article" date="2016" name="Proc. Natl. Acad. Sci. U.S.A.">
        <title>Comparative genomics of biotechnologically important yeasts.</title>
        <authorList>
            <person name="Riley R."/>
            <person name="Haridas S."/>
            <person name="Wolfe K.H."/>
            <person name="Lopes M.R."/>
            <person name="Hittinger C.T."/>
            <person name="Goeker M."/>
            <person name="Salamov A.A."/>
            <person name="Wisecaver J.H."/>
            <person name="Long T.M."/>
            <person name="Calvey C.H."/>
            <person name="Aerts A.L."/>
            <person name="Barry K.W."/>
            <person name="Choi C."/>
            <person name="Clum A."/>
            <person name="Coughlan A.Y."/>
            <person name="Deshpande S."/>
            <person name="Douglass A.P."/>
            <person name="Hanson S.J."/>
            <person name="Klenk H.-P."/>
            <person name="LaButti K.M."/>
            <person name="Lapidus A."/>
            <person name="Lindquist E.A."/>
            <person name="Lipzen A.M."/>
            <person name="Meier-Kolthoff J.P."/>
            <person name="Ohm R.A."/>
            <person name="Otillar R.P."/>
            <person name="Pangilinan J.L."/>
            <person name="Peng Y."/>
            <person name="Rokas A."/>
            <person name="Rosa C.A."/>
            <person name="Scheuner C."/>
            <person name="Sibirny A.A."/>
            <person name="Slot J.C."/>
            <person name="Stielow J.B."/>
            <person name="Sun H."/>
            <person name="Kurtzman C.P."/>
            <person name="Blackwell M."/>
            <person name="Grigoriev I.V."/>
            <person name="Jeffries T.W."/>
        </authorList>
    </citation>
    <scope>NUCLEOTIDE SEQUENCE [LARGE SCALE GENOMIC DNA]</scope>
    <source>
        <strain evidence="7 8">NRRL Y-2026</strain>
    </source>
</reference>
<keyword evidence="8" id="KW-1185">Reference proteome</keyword>
<dbReference type="Proteomes" id="UP000094455">
    <property type="component" value="Unassembled WGS sequence"/>
</dbReference>
<evidence type="ECO:0000256" key="3">
    <source>
        <dbReference type="ARBA" id="ARBA00022989"/>
    </source>
</evidence>
<comment type="subcellular location">
    <subcellularLocation>
        <location evidence="1">Endomembrane system</location>
        <topology evidence="1">Multi-pass membrane protein</topology>
    </subcellularLocation>
</comment>
<gene>
    <name evidence="7" type="ORF">PICMEDRAFT_72197</name>
</gene>
<keyword evidence="3 5" id="KW-1133">Transmembrane helix</keyword>
<protein>
    <recommendedName>
        <fullName evidence="6">DUF202 domain-containing protein</fullName>
    </recommendedName>
</protein>
<dbReference type="GO" id="GO:0012505">
    <property type="term" value="C:endomembrane system"/>
    <property type="evidence" value="ECO:0007669"/>
    <property type="project" value="UniProtKB-SubCell"/>
</dbReference>
<name>A0A1E3NRP0_9ASCO</name>
<dbReference type="Pfam" id="PF02656">
    <property type="entry name" value="DUF202"/>
    <property type="match status" value="1"/>
</dbReference>
<dbReference type="EMBL" id="KV454002">
    <property type="protein sequence ID" value="ODQ48223.1"/>
    <property type="molecule type" value="Genomic_DNA"/>
</dbReference>
<evidence type="ECO:0000256" key="5">
    <source>
        <dbReference type="SAM" id="Phobius"/>
    </source>
</evidence>
<sequence>MHVRWTDRALNSVFCHYDNKNSLTRDELANERSFLAYIRCTTTLLVSSFSITQVVLQMIILSVRRITAVDGVAGGGGGSSSSSDTLPLLIAAYASNIHDYTHYFKPTTLLICAVAGFCSCLGLKKAWLNFYNLAERAKFQPGLIGMGLLFLSVFVVDVVLLRQSIAFGLREFAN</sequence>
<keyword evidence="4 5" id="KW-0472">Membrane</keyword>
<evidence type="ECO:0000256" key="2">
    <source>
        <dbReference type="ARBA" id="ARBA00022692"/>
    </source>
</evidence>
<feature type="domain" description="DUF202" evidence="6">
    <location>
        <begin position="25"/>
        <end position="97"/>
    </location>
</feature>
<feature type="transmembrane region" description="Helical" evidence="5">
    <location>
        <begin position="34"/>
        <end position="56"/>
    </location>
</feature>
<evidence type="ECO:0000256" key="1">
    <source>
        <dbReference type="ARBA" id="ARBA00004127"/>
    </source>
</evidence>
<accession>A0A1E3NRP0</accession>
<dbReference type="OrthoDB" id="199599at2759"/>
<dbReference type="GeneID" id="30180808"/>
<proteinExistence type="predicted"/>
<feature type="transmembrane region" description="Helical" evidence="5">
    <location>
        <begin position="139"/>
        <end position="161"/>
    </location>
</feature>
<keyword evidence="2 5" id="KW-0812">Transmembrane</keyword>
<dbReference type="AlphaFoldDB" id="A0A1E3NRP0"/>
<evidence type="ECO:0000256" key="4">
    <source>
        <dbReference type="ARBA" id="ARBA00023136"/>
    </source>
</evidence>
<organism evidence="7 8">
    <name type="scientific">Pichia membranifaciens NRRL Y-2026</name>
    <dbReference type="NCBI Taxonomy" id="763406"/>
    <lineage>
        <taxon>Eukaryota</taxon>
        <taxon>Fungi</taxon>
        <taxon>Dikarya</taxon>
        <taxon>Ascomycota</taxon>
        <taxon>Saccharomycotina</taxon>
        <taxon>Pichiomycetes</taxon>
        <taxon>Pichiales</taxon>
        <taxon>Pichiaceae</taxon>
        <taxon>Pichia</taxon>
    </lineage>
</organism>
<evidence type="ECO:0000313" key="8">
    <source>
        <dbReference type="Proteomes" id="UP000094455"/>
    </source>
</evidence>
<evidence type="ECO:0000259" key="6">
    <source>
        <dbReference type="Pfam" id="PF02656"/>
    </source>
</evidence>
<dbReference type="InterPro" id="IPR003807">
    <property type="entry name" value="DUF202"/>
</dbReference>
<evidence type="ECO:0000313" key="7">
    <source>
        <dbReference type="EMBL" id="ODQ48223.1"/>
    </source>
</evidence>
<dbReference type="RefSeq" id="XP_019019336.1">
    <property type="nucleotide sequence ID" value="XM_019164121.1"/>
</dbReference>